<evidence type="ECO:0000256" key="5">
    <source>
        <dbReference type="ARBA" id="ARBA00023136"/>
    </source>
</evidence>
<dbReference type="PANTHER" id="PTHR30619:SF1">
    <property type="entry name" value="RECOMBINATION PROTEIN 2"/>
    <property type="match status" value="1"/>
</dbReference>
<dbReference type="Pfam" id="PF00753">
    <property type="entry name" value="Lactamase_B"/>
    <property type="match status" value="1"/>
</dbReference>
<sequence>MPPRPSLPPLLGCALSQWASCAAVFSAAASWDVRICIGGGAIAALATAVAIAALWRHRAVQAWAALAGALLGVACALGCAAVQHTESRNLEDAPSRVRFEALADGSRSMYGSSVLARTELPSGVHAIVLVRISEDDIVRYGEVFEADASLAVPSGSSAAYCWRQGAVATARASDISLVERHDLLGTLVGLRNRVIDALADLDAGDGSAVLAALVCGWRIPLEEGEVYEAFKVTGLAHLVAVSGAHLSIVSAFIAGALRLMRVPRVPAMVVQAILLLSYLVLAAAPPSAVRAAVMAFAGMLSFAVRRRPASLGALSACMLGFVALEPTAALSVSFALSALSTLGIVVFSGLCSSWIADLVPVLPRIVREALALTAASSITAAPFSASLFSMLPLVAPLANVVAAPLFPLVCAGGLVAAMGSLIAPAASAPLLGVASTGAAVLTGIVHFLANLPHASAPVELPLLFALGATAVLVAVLWTAWPRPRPAVAGAVFGTTLCIVVFAIALVPRMAGDEIIMLDVGQGDAFVVRSNGAHVLVDTGNQEGLLREALARHGVLSLDAVVVTHGDDDHMGALASLNGVVEVGCVLLADDALSCPCNACARLRKAACDLVGDGGVKGLGVGDHVVVGAFDLSVVWPEEFTDEGGNADSLCLLAEADADGDGSGDWTALFVGDAERDQLAQLVESGRVGKVDLYKVGHHGSKNALDNRLADALSPSIALVSAGEGNRYGHPAPETVALLEDTGALVMRTDISGDVSCRIEADRIAVETLR</sequence>
<evidence type="ECO:0000313" key="9">
    <source>
        <dbReference type="Proteomes" id="UP000236197"/>
    </source>
</evidence>
<dbReference type="EMBL" id="PPEK01000003">
    <property type="protein sequence ID" value="PNV68193.1"/>
    <property type="molecule type" value="Genomic_DNA"/>
</dbReference>
<feature type="transmembrane region" description="Helical" evidence="6">
    <location>
        <begin position="264"/>
        <end position="281"/>
    </location>
</feature>
<feature type="transmembrane region" description="Helical" evidence="6">
    <location>
        <begin position="235"/>
        <end position="257"/>
    </location>
</feature>
<evidence type="ECO:0000256" key="4">
    <source>
        <dbReference type="ARBA" id="ARBA00022989"/>
    </source>
</evidence>
<dbReference type="OrthoDB" id="7177610at2"/>
<dbReference type="PANTHER" id="PTHR30619">
    <property type="entry name" value="DNA INTERNALIZATION/COMPETENCE PROTEIN COMEC/REC2"/>
    <property type="match status" value="1"/>
</dbReference>
<feature type="transmembrane region" description="Helical" evidence="6">
    <location>
        <begin position="62"/>
        <end position="83"/>
    </location>
</feature>
<dbReference type="AlphaFoldDB" id="A0A2K2UD07"/>
<keyword evidence="3 6" id="KW-0812">Transmembrane</keyword>
<dbReference type="SUPFAM" id="SSF56281">
    <property type="entry name" value="Metallo-hydrolase/oxidoreductase"/>
    <property type="match status" value="1"/>
</dbReference>
<feature type="domain" description="Metallo-beta-lactamase" evidence="7">
    <location>
        <begin position="521"/>
        <end position="723"/>
    </location>
</feature>
<organism evidence="8 9">
    <name type="scientific">Enteroscipio rubneri</name>
    <dbReference type="NCBI Taxonomy" id="2070686"/>
    <lineage>
        <taxon>Bacteria</taxon>
        <taxon>Bacillati</taxon>
        <taxon>Actinomycetota</taxon>
        <taxon>Coriobacteriia</taxon>
        <taxon>Eggerthellales</taxon>
        <taxon>Eggerthellaceae</taxon>
        <taxon>Enteroscipio</taxon>
    </lineage>
</organism>
<evidence type="ECO:0000313" key="8">
    <source>
        <dbReference type="EMBL" id="PNV68193.1"/>
    </source>
</evidence>
<keyword evidence="5 6" id="KW-0472">Membrane</keyword>
<feature type="transmembrane region" description="Helical" evidence="6">
    <location>
        <begin position="31"/>
        <end position="55"/>
    </location>
</feature>
<feature type="transmembrane region" description="Helical" evidence="6">
    <location>
        <begin position="311"/>
        <end position="336"/>
    </location>
</feature>
<dbReference type="NCBIfam" id="TIGR00360">
    <property type="entry name" value="ComEC_N-term"/>
    <property type="match status" value="1"/>
</dbReference>
<keyword evidence="4 6" id="KW-1133">Transmembrane helix</keyword>
<evidence type="ECO:0000256" key="3">
    <source>
        <dbReference type="ARBA" id="ARBA00022692"/>
    </source>
</evidence>
<feature type="transmembrane region" description="Helical" evidence="6">
    <location>
        <begin position="369"/>
        <end position="395"/>
    </location>
</feature>
<protein>
    <submittedName>
        <fullName evidence="8">DNA internalization-related competence protein ComEC/Rec2</fullName>
    </submittedName>
</protein>
<comment type="caution">
    <text evidence="8">The sequence shown here is derived from an EMBL/GenBank/DDBJ whole genome shotgun (WGS) entry which is preliminary data.</text>
</comment>
<dbReference type="InterPro" id="IPR035681">
    <property type="entry name" value="ComA-like_MBL"/>
</dbReference>
<dbReference type="Gene3D" id="3.60.15.10">
    <property type="entry name" value="Ribonuclease Z/Hydroxyacylglutathione hydrolase-like"/>
    <property type="match status" value="1"/>
</dbReference>
<keyword evidence="9" id="KW-1185">Reference proteome</keyword>
<feature type="transmembrane region" description="Helical" evidence="6">
    <location>
        <begin position="430"/>
        <end position="449"/>
    </location>
</feature>
<comment type="subcellular location">
    <subcellularLocation>
        <location evidence="1">Cell membrane</location>
        <topology evidence="1">Multi-pass membrane protein</topology>
    </subcellularLocation>
</comment>
<accession>A0A2K2UD07</accession>
<dbReference type="InterPro" id="IPR001279">
    <property type="entry name" value="Metallo-B-lactamas"/>
</dbReference>
<gene>
    <name evidence="8" type="ORF">C2L71_04645</name>
</gene>
<evidence type="ECO:0000256" key="6">
    <source>
        <dbReference type="SAM" id="Phobius"/>
    </source>
</evidence>
<reference evidence="9" key="1">
    <citation type="submission" date="2018-01" db="EMBL/GenBank/DDBJ databases">
        <title>Rubneribacter badeniensis gen. nov., sp. nov., and Colonibacter rubneri, gen. nov., sp. nov., WGS of new members of the Eggerthellaceae.</title>
        <authorList>
            <person name="Danylec N."/>
            <person name="Stoll D.A."/>
            <person name="Doetsch A."/>
            <person name="Kulling S.E."/>
            <person name="Huch M."/>
        </authorList>
    </citation>
    <scope>NUCLEOTIDE SEQUENCE [LARGE SCALE GENOMIC DNA]</scope>
    <source>
        <strain evidence="9">ResAG-96</strain>
    </source>
</reference>
<feature type="transmembrane region" description="Helical" evidence="6">
    <location>
        <begin position="401"/>
        <end position="423"/>
    </location>
</feature>
<evidence type="ECO:0000256" key="2">
    <source>
        <dbReference type="ARBA" id="ARBA00022475"/>
    </source>
</evidence>
<evidence type="ECO:0000256" key="1">
    <source>
        <dbReference type="ARBA" id="ARBA00004651"/>
    </source>
</evidence>
<dbReference type="SMART" id="SM00849">
    <property type="entry name" value="Lactamase_B"/>
    <property type="match status" value="1"/>
</dbReference>
<feature type="transmembrane region" description="Helical" evidence="6">
    <location>
        <begin position="461"/>
        <end position="480"/>
    </location>
</feature>
<dbReference type="InterPro" id="IPR004477">
    <property type="entry name" value="ComEC_N"/>
</dbReference>
<keyword evidence="2" id="KW-1003">Cell membrane</keyword>
<name>A0A2K2UD07_9ACTN</name>
<dbReference type="Proteomes" id="UP000236197">
    <property type="component" value="Unassembled WGS sequence"/>
</dbReference>
<feature type="transmembrane region" description="Helical" evidence="6">
    <location>
        <begin position="342"/>
        <end position="362"/>
    </location>
</feature>
<evidence type="ECO:0000259" key="7">
    <source>
        <dbReference type="SMART" id="SM00849"/>
    </source>
</evidence>
<proteinExistence type="predicted"/>
<dbReference type="CDD" id="cd07731">
    <property type="entry name" value="ComA-like_MBL-fold"/>
    <property type="match status" value="1"/>
</dbReference>
<dbReference type="InterPro" id="IPR036866">
    <property type="entry name" value="RibonucZ/Hydroxyglut_hydro"/>
</dbReference>
<dbReference type="InterPro" id="IPR052159">
    <property type="entry name" value="Competence_DNA_uptake"/>
</dbReference>
<feature type="transmembrane region" description="Helical" evidence="6">
    <location>
        <begin position="487"/>
        <end position="506"/>
    </location>
</feature>
<dbReference type="Pfam" id="PF03772">
    <property type="entry name" value="Competence"/>
    <property type="match status" value="1"/>
</dbReference>
<dbReference type="GO" id="GO:0005886">
    <property type="term" value="C:plasma membrane"/>
    <property type="evidence" value="ECO:0007669"/>
    <property type="project" value="UniProtKB-SubCell"/>
</dbReference>